<evidence type="ECO:0000256" key="1">
    <source>
        <dbReference type="SAM" id="Phobius"/>
    </source>
</evidence>
<dbReference type="Proteomes" id="UP000569914">
    <property type="component" value="Unassembled WGS sequence"/>
</dbReference>
<gene>
    <name evidence="2" type="ORF">BKA15_000843</name>
</gene>
<accession>A0A7Y9I433</accession>
<sequence length="56" mass="5706">MTTTAPDQDQQAGHRAITLPSARPRGVAKTVVVGWIIAALGIGFALGRLLPAGLLG</sequence>
<evidence type="ECO:0000313" key="3">
    <source>
        <dbReference type="Proteomes" id="UP000569914"/>
    </source>
</evidence>
<feature type="transmembrane region" description="Helical" evidence="1">
    <location>
        <begin position="31"/>
        <end position="50"/>
    </location>
</feature>
<keyword evidence="1" id="KW-0472">Membrane</keyword>
<dbReference type="AlphaFoldDB" id="A0A7Y9I433"/>
<name>A0A7Y9I433_9ACTN</name>
<comment type="caution">
    <text evidence="2">The sequence shown here is derived from an EMBL/GenBank/DDBJ whole genome shotgun (WGS) entry which is preliminary data.</text>
</comment>
<reference evidence="2 3" key="1">
    <citation type="submission" date="2020-07" db="EMBL/GenBank/DDBJ databases">
        <title>Sequencing the genomes of 1000 actinobacteria strains.</title>
        <authorList>
            <person name="Klenk H.-P."/>
        </authorList>
    </citation>
    <scope>NUCLEOTIDE SEQUENCE [LARGE SCALE GENOMIC DNA]</scope>
    <source>
        <strain evidence="2 3">DSM 22083</strain>
    </source>
</reference>
<proteinExistence type="predicted"/>
<protein>
    <submittedName>
        <fullName evidence="2">Uncharacterized protein</fullName>
    </submittedName>
</protein>
<organism evidence="2 3">
    <name type="scientific">Microlunatus parietis</name>
    <dbReference type="NCBI Taxonomy" id="682979"/>
    <lineage>
        <taxon>Bacteria</taxon>
        <taxon>Bacillati</taxon>
        <taxon>Actinomycetota</taxon>
        <taxon>Actinomycetes</taxon>
        <taxon>Propionibacteriales</taxon>
        <taxon>Propionibacteriaceae</taxon>
        <taxon>Microlunatus</taxon>
    </lineage>
</organism>
<evidence type="ECO:0000313" key="2">
    <source>
        <dbReference type="EMBL" id="NYE69514.1"/>
    </source>
</evidence>
<dbReference type="RefSeq" id="WP_179748345.1">
    <property type="nucleotide sequence ID" value="NZ_JACCBU010000001.1"/>
</dbReference>
<keyword evidence="1" id="KW-1133">Transmembrane helix</keyword>
<keyword evidence="1" id="KW-0812">Transmembrane</keyword>
<dbReference type="EMBL" id="JACCBU010000001">
    <property type="protein sequence ID" value="NYE69514.1"/>
    <property type="molecule type" value="Genomic_DNA"/>
</dbReference>
<keyword evidence="3" id="KW-1185">Reference proteome</keyword>